<dbReference type="EMBL" id="KN837301">
    <property type="protein sequence ID" value="KIJ28623.1"/>
    <property type="molecule type" value="Genomic_DNA"/>
</dbReference>
<organism evidence="1 2">
    <name type="scientific">Sphaerobolus stellatus (strain SS14)</name>
    <dbReference type="NCBI Taxonomy" id="990650"/>
    <lineage>
        <taxon>Eukaryota</taxon>
        <taxon>Fungi</taxon>
        <taxon>Dikarya</taxon>
        <taxon>Basidiomycota</taxon>
        <taxon>Agaricomycotina</taxon>
        <taxon>Agaricomycetes</taxon>
        <taxon>Phallomycetidae</taxon>
        <taxon>Geastrales</taxon>
        <taxon>Sphaerobolaceae</taxon>
        <taxon>Sphaerobolus</taxon>
    </lineage>
</organism>
<reference evidence="1 2" key="1">
    <citation type="submission" date="2014-06" db="EMBL/GenBank/DDBJ databases">
        <title>Evolutionary Origins and Diversification of the Mycorrhizal Mutualists.</title>
        <authorList>
            <consortium name="DOE Joint Genome Institute"/>
            <consortium name="Mycorrhizal Genomics Consortium"/>
            <person name="Kohler A."/>
            <person name="Kuo A."/>
            <person name="Nagy L.G."/>
            <person name="Floudas D."/>
            <person name="Copeland A."/>
            <person name="Barry K.W."/>
            <person name="Cichocki N."/>
            <person name="Veneault-Fourrey C."/>
            <person name="LaButti K."/>
            <person name="Lindquist E.A."/>
            <person name="Lipzen A."/>
            <person name="Lundell T."/>
            <person name="Morin E."/>
            <person name="Murat C."/>
            <person name="Riley R."/>
            <person name="Ohm R."/>
            <person name="Sun H."/>
            <person name="Tunlid A."/>
            <person name="Henrissat B."/>
            <person name="Grigoriev I.V."/>
            <person name="Hibbett D.S."/>
            <person name="Martin F."/>
        </authorList>
    </citation>
    <scope>NUCLEOTIDE SEQUENCE [LARGE SCALE GENOMIC DNA]</scope>
    <source>
        <strain evidence="1 2">SS14</strain>
    </source>
</reference>
<feature type="non-terminal residue" evidence="1">
    <location>
        <position position="64"/>
    </location>
</feature>
<protein>
    <submittedName>
        <fullName evidence="1">Unplaced genomic scaffold SPHSTscaffold_226, whole genome shotgun sequence</fullName>
    </submittedName>
</protein>
<evidence type="ECO:0000313" key="2">
    <source>
        <dbReference type="Proteomes" id="UP000054279"/>
    </source>
</evidence>
<name>A0A0C9TGQ7_SPHS4</name>
<accession>A0A0C9TGQ7</accession>
<gene>
    <name evidence="1" type="ORF">M422DRAFT_270023</name>
</gene>
<evidence type="ECO:0000313" key="1">
    <source>
        <dbReference type="EMBL" id="KIJ28623.1"/>
    </source>
</evidence>
<dbReference type="AlphaFoldDB" id="A0A0C9TGQ7"/>
<sequence>MSSKAIREYDAKLLLAYWLARSPAPSKSPSFDVSKGFVYPEPKVAQISWDAETNTITPDTQLPS</sequence>
<proteinExistence type="predicted"/>
<dbReference type="HOGENOM" id="CLU_2892260_0_0_1"/>
<dbReference type="OrthoDB" id="3261737at2759"/>
<keyword evidence="2" id="KW-1185">Reference proteome</keyword>
<dbReference type="Proteomes" id="UP000054279">
    <property type="component" value="Unassembled WGS sequence"/>
</dbReference>